<proteinExistence type="predicted"/>
<dbReference type="AlphaFoldDB" id="A0A1B2J7I1"/>
<keyword evidence="2" id="KW-1185">Reference proteome</keyword>
<dbReference type="SUPFAM" id="SSF116846">
    <property type="entry name" value="MIT domain"/>
    <property type="match status" value="1"/>
</dbReference>
<dbReference type="InterPro" id="IPR036181">
    <property type="entry name" value="MIT_dom_sf"/>
</dbReference>
<name>A0A1B2J7I1_PICPA</name>
<evidence type="ECO:0000313" key="1">
    <source>
        <dbReference type="EMBL" id="ANZ73946.1"/>
    </source>
</evidence>
<accession>A0A1B2J7I1</accession>
<dbReference type="Gene3D" id="1.20.58.80">
    <property type="entry name" value="Phosphotransferase system, lactose/cellobiose-type IIA subunit"/>
    <property type="match status" value="1"/>
</dbReference>
<sequence>MTLLNEAYDFETLAQHATVRGKFKEAIEYHQQAYDTFDKLLLELDNPEATRAVEVLQTSVKNRIEQLKILQANETAKKVKESTKNEPKVNFSFDQAKIIKSIVGNINTILIRNLNVDLNDKDVNKQSLLRLEDRSPYTQVEERDSAKESERLLLLYKNKCQQNADFVMELYEFLNNILKTQNPSSLLSSQDQLEPKNTELNRYKSIIGQLQEKISALGRDKVILESQLIRRRRQRFEPD</sequence>
<dbReference type="EMBL" id="CP014584">
    <property type="protein sequence ID" value="ANZ73946.1"/>
    <property type="molecule type" value="Genomic_DNA"/>
</dbReference>
<dbReference type="OrthoDB" id="4034212at2759"/>
<reference evidence="1 2" key="1">
    <citation type="submission" date="2016-02" db="EMBL/GenBank/DDBJ databases">
        <title>Comparative genomic and transcriptomic foundation for Pichia pastoris.</title>
        <authorList>
            <person name="Love K.R."/>
            <person name="Shah K.A."/>
            <person name="Whittaker C.A."/>
            <person name="Wu J."/>
            <person name="Bartlett M.C."/>
            <person name="Ma D."/>
            <person name="Leeson R.L."/>
            <person name="Priest M."/>
            <person name="Young S.K."/>
            <person name="Love J.C."/>
        </authorList>
    </citation>
    <scope>NUCLEOTIDE SEQUENCE [LARGE SCALE GENOMIC DNA]</scope>
    <source>
        <strain evidence="1 2">ATCC 28485</strain>
    </source>
</reference>
<dbReference type="Proteomes" id="UP000094565">
    <property type="component" value="Chromosome 1"/>
</dbReference>
<protein>
    <submittedName>
        <fullName evidence="1">BA75_01237T0</fullName>
    </submittedName>
</protein>
<organism evidence="1 2">
    <name type="scientific">Komagataella pastoris</name>
    <name type="common">Yeast</name>
    <name type="synonym">Pichia pastoris</name>
    <dbReference type="NCBI Taxonomy" id="4922"/>
    <lineage>
        <taxon>Eukaryota</taxon>
        <taxon>Fungi</taxon>
        <taxon>Dikarya</taxon>
        <taxon>Ascomycota</taxon>
        <taxon>Saccharomycotina</taxon>
        <taxon>Pichiomycetes</taxon>
        <taxon>Pichiales</taxon>
        <taxon>Pichiaceae</taxon>
        <taxon>Komagataella</taxon>
    </lineage>
</organism>
<gene>
    <name evidence="1" type="ORF">ATY40_BA7501237</name>
</gene>
<evidence type="ECO:0000313" key="2">
    <source>
        <dbReference type="Proteomes" id="UP000094565"/>
    </source>
</evidence>